<evidence type="ECO:0000313" key="7">
    <source>
        <dbReference type="EMBL" id="MDC7785953.1"/>
    </source>
</evidence>
<dbReference type="Pfam" id="PF09699">
    <property type="entry name" value="Paired_CXXCH_1"/>
    <property type="match status" value="1"/>
</dbReference>
<keyword evidence="4" id="KW-0812">Transmembrane</keyword>
<dbReference type="Pfam" id="PF14559">
    <property type="entry name" value="TPR_19"/>
    <property type="match status" value="1"/>
</dbReference>
<dbReference type="Proteomes" id="UP001165652">
    <property type="component" value="Unassembled WGS sequence"/>
</dbReference>
<dbReference type="InterPro" id="IPR023155">
    <property type="entry name" value="Cyt_c-552/4"/>
</dbReference>
<dbReference type="Gene3D" id="1.25.10.10">
    <property type="entry name" value="Leucine-rich Repeat Variant"/>
    <property type="match status" value="1"/>
</dbReference>
<dbReference type="Gene3D" id="1.25.40.10">
    <property type="entry name" value="Tetratricopeptide repeat domain"/>
    <property type="match status" value="2"/>
</dbReference>
<feature type="region of interest" description="Disordered" evidence="3">
    <location>
        <begin position="1"/>
        <end position="24"/>
    </location>
</feature>
<feature type="repeat" description="TPR" evidence="2">
    <location>
        <begin position="698"/>
        <end position="731"/>
    </location>
</feature>
<evidence type="ECO:0000256" key="3">
    <source>
        <dbReference type="SAM" id="MobiDB-lite"/>
    </source>
</evidence>
<dbReference type="InterPro" id="IPR051829">
    <property type="entry name" value="Multiheme_Cytochr_ET"/>
</dbReference>
<dbReference type="Gene3D" id="1.10.1130.10">
    <property type="entry name" value="Flavocytochrome C3, Chain A"/>
    <property type="match status" value="2"/>
</dbReference>
<comment type="caution">
    <text evidence="7">The sequence shown here is derived from an EMBL/GenBank/DDBJ whole genome shotgun (WGS) entry which is preliminary data.</text>
</comment>
<evidence type="ECO:0000259" key="6">
    <source>
        <dbReference type="Pfam" id="PF13435"/>
    </source>
</evidence>
<dbReference type="SUPFAM" id="SSF48452">
    <property type="entry name" value="TPR-like"/>
    <property type="match status" value="1"/>
</dbReference>
<evidence type="ECO:0000259" key="5">
    <source>
        <dbReference type="Pfam" id="PF09699"/>
    </source>
</evidence>
<reference evidence="7" key="2">
    <citation type="submission" date="2023-02" db="EMBL/GenBank/DDBJ databases">
        <authorList>
            <person name="Rayyan A."/>
            <person name="Meyer T."/>
            <person name="Kyndt J.A."/>
        </authorList>
    </citation>
    <scope>NUCLEOTIDE SEQUENCE</scope>
    <source>
        <strain evidence="7">DSM 9987</strain>
    </source>
</reference>
<proteinExistence type="predicted"/>
<gene>
    <name evidence="7" type="ORF">PQJ73_09690</name>
</gene>
<dbReference type="SMART" id="SM00028">
    <property type="entry name" value="TPR"/>
    <property type="match status" value="3"/>
</dbReference>
<organism evidence="7 8">
    <name type="scientific">Rhodoplanes tepidamans</name>
    <name type="common">Rhodoplanes cryptolactis</name>
    <dbReference type="NCBI Taxonomy" id="200616"/>
    <lineage>
        <taxon>Bacteria</taxon>
        <taxon>Pseudomonadati</taxon>
        <taxon>Pseudomonadota</taxon>
        <taxon>Alphaproteobacteria</taxon>
        <taxon>Hyphomicrobiales</taxon>
        <taxon>Nitrobacteraceae</taxon>
        <taxon>Rhodoplanes</taxon>
    </lineage>
</organism>
<dbReference type="PROSITE" id="PS50005">
    <property type="entry name" value="TPR"/>
    <property type="match status" value="2"/>
</dbReference>
<feature type="transmembrane region" description="Helical" evidence="4">
    <location>
        <begin position="31"/>
        <end position="52"/>
    </location>
</feature>
<protein>
    <submittedName>
        <fullName evidence="7">Tetratricopeptide repeat protein</fullName>
    </submittedName>
</protein>
<feature type="repeat" description="TPR" evidence="2">
    <location>
        <begin position="630"/>
        <end position="663"/>
    </location>
</feature>
<evidence type="ECO:0000256" key="4">
    <source>
        <dbReference type="SAM" id="Phobius"/>
    </source>
</evidence>
<dbReference type="InterPro" id="IPR019734">
    <property type="entry name" value="TPR_rpt"/>
</dbReference>
<dbReference type="InterPro" id="IPR011989">
    <property type="entry name" value="ARM-like"/>
</dbReference>
<dbReference type="SUPFAM" id="SSF48695">
    <property type="entry name" value="Multiheme cytochromes"/>
    <property type="match status" value="1"/>
</dbReference>
<dbReference type="InterPro" id="IPR011990">
    <property type="entry name" value="TPR-like_helical_dom_sf"/>
</dbReference>
<name>A0ABT5J8H5_RHOTP</name>
<dbReference type="RefSeq" id="WP_272776796.1">
    <property type="nucleotide sequence ID" value="NZ_JAQQLI010000011.1"/>
</dbReference>
<feature type="domain" description="Doubled CXXCH motif" evidence="5">
    <location>
        <begin position="378"/>
        <end position="409"/>
    </location>
</feature>
<dbReference type="EMBL" id="JAQQLI010000011">
    <property type="protein sequence ID" value="MDC7785953.1"/>
    <property type="molecule type" value="Genomic_DNA"/>
</dbReference>
<dbReference type="PANTHER" id="PTHR35038">
    <property type="entry name" value="DISSIMILATORY SULFITE REDUCTASE SIRA"/>
    <property type="match status" value="1"/>
</dbReference>
<keyword evidence="4" id="KW-0472">Membrane</keyword>
<dbReference type="Pfam" id="PF13435">
    <property type="entry name" value="Cytochrome_C554"/>
    <property type="match status" value="2"/>
</dbReference>
<sequence>MDRRCSGEAPSATRPTGDVGRRPASRYRAGVEPALAGLLGVALTLLLIATHVGPARRDGPRSWLAVRAEPTPAAAATGGPAHVGESVCRACHAGEAAAWTSSDHARAMAHASESTVLGDFNDARFTYGDVTSVFFRRDGKYFVRTDGPAGDLQDYEITFTFGVEPLQQYLIALPGGRLQALSIAWDSRAKEQGGRRWFHLHPGEKVDHRDPLHWTGLQQNWNYMCAECHSTGLRRNYDPGSKTYATTFSAIDVSCESCHGPGARHVAWAKREPGWEAIDAQAKGLMIRLDERRGVTWAIDPRTGSAARSKPRQTTREIETCALCHARRAPIWATIEPGAPIGDSHRVALLDEGLYFPDGQSRDEVYEYGSFLQSKMFAAGVTCSDCHDPHSLTLRASGNAVCVQCHAPERFESASHHRHRQGSTAAQCVACHMPARTYMVVDPRRDHGFRIPRPDQSAALGTPDACTACHADKTSQWAAKQIRAWHGAPRPGFIRFGDVLHAGSRGAPGARASLLALAQDRSHPAIARASALARLDRIADPAALAAVRMLLRDSDPLVRRAAAAAYTGAPTRARRDVLSLLDDPVRDVRLEAARQVAGLPAALMSADEQKQRDRGIEEYVASLRSNADRPEAHHNLGLLLMDVGRPAEAESELTAALTLDPSFVPAAVTLADLLRALGRDAEAEPLLRGMIERQPNAASPHHALGLWLVRANRRAEAIDALKRAADLAPDDPRMAYVYAVALSATDRAKALATLRESLARHPHDRETLSGLAAFSRDAGARDDALHYAETLAALEPDDPSVRAFVRQMRGGPR</sequence>
<accession>A0ABT5J8H5</accession>
<keyword evidence="1" id="KW-0732">Signal</keyword>
<evidence type="ECO:0000313" key="8">
    <source>
        <dbReference type="Proteomes" id="UP001165652"/>
    </source>
</evidence>
<evidence type="ECO:0000256" key="1">
    <source>
        <dbReference type="ARBA" id="ARBA00022729"/>
    </source>
</evidence>
<dbReference type="PANTHER" id="PTHR35038:SF8">
    <property type="entry name" value="C-TYPE POLYHEME CYTOCHROME OMCC"/>
    <property type="match status" value="1"/>
</dbReference>
<keyword evidence="8" id="KW-1185">Reference proteome</keyword>
<keyword evidence="2" id="KW-0802">TPR repeat</keyword>
<keyword evidence="4" id="KW-1133">Transmembrane helix</keyword>
<reference evidence="7" key="1">
    <citation type="journal article" date="2023" name="Microbiol Resour">
        <title>Genome Sequences of Rhodoplanes serenus and Two Thermotolerant Strains, Rhodoplanes tepidamans and 'Rhodoplanes cryptolactis,' Further Refine the Genus.</title>
        <authorList>
            <person name="Rayyan A.A."/>
            <person name="Kyndt J.A."/>
        </authorList>
    </citation>
    <scope>NUCLEOTIDE SEQUENCE</scope>
    <source>
        <strain evidence="7">DSM 9987</strain>
    </source>
</reference>
<feature type="domain" description="Cytochrome c-552/4" evidence="6">
    <location>
        <begin position="220"/>
        <end position="260"/>
    </location>
</feature>
<feature type="domain" description="Cytochrome c-552/4" evidence="6">
    <location>
        <begin position="87"/>
        <end position="113"/>
    </location>
</feature>
<evidence type="ECO:0000256" key="2">
    <source>
        <dbReference type="PROSITE-ProRule" id="PRU00339"/>
    </source>
</evidence>
<dbReference type="InterPro" id="IPR036280">
    <property type="entry name" value="Multihaem_cyt_sf"/>
</dbReference>
<dbReference type="InterPro" id="IPR010177">
    <property type="entry name" value="Paired_CXXCH_1"/>
</dbReference>